<keyword evidence="12" id="KW-1185">Reference proteome</keyword>
<evidence type="ECO:0000256" key="8">
    <source>
        <dbReference type="ARBA" id="ARBA00023136"/>
    </source>
</evidence>
<dbReference type="NCBIfam" id="TIGR00905">
    <property type="entry name" value="2A0302"/>
    <property type="match status" value="1"/>
</dbReference>
<dbReference type="Gene3D" id="1.20.1740.10">
    <property type="entry name" value="Amino acid/polyamine transporter I"/>
    <property type="match status" value="1"/>
</dbReference>
<feature type="transmembrane region" description="Helical" evidence="10">
    <location>
        <begin position="20"/>
        <end position="39"/>
    </location>
</feature>
<evidence type="ECO:0000256" key="9">
    <source>
        <dbReference type="NCBIfam" id="TIGR03810"/>
    </source>
</evidence>
<keyword evidence="7 10" id="KW-1133">Transmembrane helix</keyword>
<keyword evidence="8 10" id="KW-0472">Membrane</keyword>
<dbReference type="InterPro" id="IPR004754">
    <property type="entry name" value="Amino_acid_antiprt"/>
</dbReference>
<dbReference type="Pfam" id="PF13520">
    <property type="entry name" value="AA_permease_2"/>
    <property type="match status" value="1"/>
</dbReference>
<feature type="transmembrane region" description="Helical" evidence="10">
    <location>
        <begin position="291"/>
        <end position="314"/>
    </location>
</feature>
<accession>A0A0R2HUT8</accession>
<keyword evidence="4" id="KW-1003">Cell membrane</keyword>
<evidence type="ECO:0000256" key="1">
    <source>
        <dbReference type="ARBA" id="ARBA00004651"/>
    </source>
</evidence>
<dbReference type="GO" id="GO:0006527">
    <property type="term" value="P:L-arginine catabolic process"/>
    <property type="evidence" value="ECO:0007669"/>
    <property type="project" value="UniProtKB-UniRule"/>
</dbReference>
<proteinExistence type="inferred from homology"/>
<evidence type="ECO:0000256" key="6">
    <source>
        <dbReference type="ARBA" id="ARBA00022970"/>
    </source>
</evidence>
<dbReference type="PIRSF" id="PIRSF006060">
    <property type="entry name" value="AA_transporter"/>
    <property type="match status" value="1"/>
</dbReference>
<feature type="transmembrane region" description="Helical" evidence="10">
    <location>
        <begin position="371"/>
        <end position="394"/>
    </location>
</feature>
<evidence type="ECO:0000256" key="2">
    <source>
        <dbReference type="ARBA" id="ARBA00008220"/>
    </source>
</evidence>
<keyword evidence="5 10" id="KW-0812">Transmembrane</keyword>
<comment type="caution">
    <text evidence="11">The sequence shown here is derived from an EMBL/GenBank/DDBJ whole genome shotgun (WGS) entry which is preliminary data.</text>
</comment>
<dbReference type="Proteomes" id="UP000051658">
    <property type="component" value="Unassembled WGS sequence"/>
</dbReference>
<feature type="transmembrane region" description="Helical" evidence="10">
    <location>
        <begin position="430"/>
        <end position="448"/>
    </location>
</feature>
<dbReference type="GO" id="GO:0005886">
    <property type="term" value="C:plasma membrane"/>
    <property type="evidence" value="ECO:0007669"/>
    <property type="project" value="UniProtKB-SubCell"/>
</dbReference>
<dbReference type="InterPro" id="IPR050367">
    <property type="entry name" value="APC_superfamily"/>
</dbReference>
<dbReference type="NCBIfam" id="TIGR03810">
    <property type="entry name" value="arg_ornith_anti"/>
    <property type="match status" value="1"/>
</dbReference>
<keyword evidence="3" id="KW-0813">Transport</keyword>
<feature type="transmembrane region" description="Helical" evidence="10">
    <location>
        <begin position="106"/>
        <end position="132"/>
    </location>
</feature>
<feature type="transmembrane region" description="Helical" evidence="10">
    <location>
        <begin position="51"/>
        <end position="72"/>
    </location>
</feature>
<evidence type="ECO:0000256" key="10">
    <source>
        <dbReference type="SAM" id="Phobius"/>
    </source>
</evidence>
<dbReference type="EMBL" id="JQBS01000032">
    <property type="protein sequence ID" value="KRN56433.1"/>
    <property type="molecule type" value="Genomic_DNA"/>
</dbReference>
<dbReference type="AlphaFoldDB" id="A0A0R2HUT8"/>
<comment type="similarity">
    <text evidence="2">Belongs to the amino acid-polyamine-organocation (APC) superfamily. Basic amino acid/polyamine antiporter (APA) (TC 2.A.3.2) family.</text>
</comment>
<evidence type="ECO:0000313" key="12">
    <source>
        <dbReference type="Proteomes" id="UP000051658"/>
    </source>
</evidence>
<feature type="transmembrane region" description="Helical" evidence="10">
    <location>
        <begin position="247"/>
        <end position="271"/>
    </location>
</feature>
<feature type="transmembrane region" description="Helical" evidence="10">
    <location>
        <begin position="406"/>
        <end position="424"/>
    </location>
</feature>
<dbReference type="PANTHER" id="PTHR42770:SF4">
    <property type="entry name" value="ARGININE_ORNITHINE ANTIPORTER-RELATED"/>
    <property type="match status" value="1"/>
</dbReference>
<feature type="transmembrane region" description="Helical" evidence="10">
    <location>
        <begin position="343"/>
        <end position="365"/>
    </location>
</feature>
<comment type="subcellular location">
    <subcellularLocation>
        <location evidence="1">Cell membrane</location>
        <topology evidence="1">Multi-pass membrane protein</topology>
    </subcellularLocation>
</comment>
<evidence type="ECO:0000256" key="3">
    <source>
        <dbReference type="ARBA" id="ARBA00022448"/>
    </source>
</evidence>
<keyword evidence="6" id="KW-0029">Amino-acid transport</keyword>
<dbReference type="InterPro" id="IPR022461">
    <property type="entry name" value="Arg/Orn_antiprt_ArcD"/>
</dbReference>
<evidence type="ECO:0000256" key="4">
    <source>
        <dbReference type="ARBA" id="ARBA00022475"/>
    </source>
</evidence>
<feature type="transmembrane region" description="Helical" evidence="10">
    <location>
        <begin position="216"/>
        <end position="235"/>
    </location>
</feature>
<sequence length="489" mass="53364">MDLFKEENMMEEQQTQEKKLGLIPLVALVVGSIVGGGVFNLMTDMAKEASLGGIIIGWLVAGFGMAMLAFSFQNLTAKRPDLDAGIYSYAREGFGKYMGFNAAWGYWLAAWLGNVAYGTLLFSAVGYFFSIFGDGQNLASVIGASVMLWLVHALILKGVETASIINTVVTIAKMIPLAIFFVTMIIAFKLDVFTTDFWGTVSGHFELGSVMGQVRGTMLVTVWVFTGIEGAVVFSGRAKKKSDIGKATILGLITVIAIYLLTTVLSLAVMTRPELAELKQPAMAYLLESVVGKWGAVLINVGVIVSVLGAWLAWTMFAAELPFQAAKQGSFPKLFAKENKNGAPINSLIFTNVLIQIFLFTFLISSAAYKFAFSLASSAILIPYVFTGFYQLKYSLQEKIGTPRRTQNITIGILASIYGVWLVYAGGIDFFLLTMLLFAPGIFIYAWVQKENKEKIFTKGEWICAGVIVLLFLFCIYQIATGAIDVTNL</sequence>
<feature type="transmembrane region" description="Helical" evidence="10">
    <location>
        <begin position="460"/>
        <end position="480"/>
    </location>
</feature>
<dbReference type="GO" id="GO:1903826">
    <property type="term" value="P:L-arginine transmembrane transport"/>
    <property type="evidence" value="ECO:0007669"/>
    <property type="project" value="InterPro"/>
</dbReference>
<name>A0A0R2HUT8_CARDV</name>
<evidence type="ECO:0000256" key="7">
    <source>
        <dbReference type="ARBA" id="ARBA00022989"/>
    </source>
</evidence>
<evidence type="ECO:0000256" key="5">
    <source>
        <dbReference type="ARBA" id="ARBA00022692"/>
    </source>
</evidence>
<evidence type="ECO:0000313" key="11">
    <source>
        <dbReference type="EMBL" id="KRN56433.1"/>
    </source>
</evidence>
<gene>
    <name evidence="11" type="ORF">IV74_GL001547</name>
</gene>
<dbReference type="GO" id="GO:0043858">
    <property type="term" value="F:arginine:ornithine antiporter activity"/>
    <property type="evidence" value="ECO:0007669"/>
    <property type="project" value="UniProtKB-UniRule"/>
</dbReference>
<feature type="transmembrane region" description="Helical" evidence="10">
    <location>
        <begin position="168"/>
        <end position="188"/>
    </location>
</feature>
<reference evidence="11 12" key="1">
    <citation type="journal article" date="2015" name="Genome Announc.">
        <title>Expanding the biotechnology potential of lactobacilli through comparative genomics of 213 strains and associated genera.</title>
        <authorList>
            <person name="Sun Z."/>
            <person name="Harris H.M."/>
            <person name="McCann A."/>
            <person name="Guo C."/>
            <person name="Argimon S."/>
            <person name="Zhang W."/>
            <person name="Yang X."/>
            <person name="Jeffery I.B."/>
            <person name="Cooney J.C."/>
            <person name="Kagawa T.F."/>
            <person name="Liu W."/>
            <person name="Song Y."/>
            <person name="Salvetti E."/>
            <person name="Wrobel A."/>
            <person name="Rasinkangas P."/>
            <person name="Parkhill J."/>
            <person name="Rea M.C."/>
            <person name="O'Sullivan O."/>
            <person name="Ritari J."/>
            <person name="Douillard F.P."/>
            <person name="Paul Ross R."/>
            <person name="Yang R."/>
            <person name="Briner A.E."/>
            <person name="Felis G.E."/>
            <person name="de Vos W.M."/>
            <person name="Barrangou R."/>
            <person name="Klaenhammer T.R."/>
            <person name="Caufield P.W."/>
            <person name="Cui Y."/>
            <person name="Zhang H."/>
            <person name="O'Toole P.W."/>
        </authorList>
    </citation>
    <scope>NUCLEOTIDE SEQUENCE [LARGE SCALE GENOMIC DNA]</scope>
    <source>
        <strain evidence="11 12">DSM 20623</strain>
    </source>
</reference>
<organism evidence="11 12">
    <name type="scientific">Carnobacterium divergens DSM 20623</name>
    <dbReference type="NCBI Taxonomy" id="1449336"/>
    <lineage>
        <taxon>Bacteria</taxon>
        <taxon>Bacillati</taxon>
        <taxon>Bacillota</taxon>
        <taxon>Bacilli</taxon>
        <taxon>Lactobacillales</taxon>
        <taxon>Carnobacteriaceae</taxon>
        <taxon>Carnobacterium</taxon>
    </lineage>
</organism>
<dbReference type="eggNOG" id="COG0531">
    <property type="taxonomic scope" value="Bacteria"/>
</dbReference>
<protein>
    <recommendedName>
        <fullName evidence="9">Arginine-ornithine antiporter</fullName>
    </recommendedName>
</protein>
<dbReference type="PATRIC" id="fig|1449336.4.peg.1579"/>
<dbReference type="PANTHER" id="PTHR42770">
    <property type="entry name" value="AMINO ACID TRANSPORTER-RELATED"/>
    <property type="match status" value="1"/>
</dbReference>
<dbReference type="InterPro" id="IPR002293">
    <property type="entry name" value="AA/rel_permease1"/>
</dbReference>
<feature type="transmembrane region" description="Helical" evidence="10">
    <location>
        <begin position="138"/>
        <end position="156"/>
    </location>
</feature>